<evidence type="ECO:0000256" key="1">
    <source>
        <dbReference type="SAM" id="MobiDB-lite"/>
    </source>
</evidence>
<accession>A0ABQ0L4W1</accession>
<organism evidence="2 3">
    <name type="scientific">Mycena chlorophos</name>
    <name type="common">Agaric fungus</name>
    <name type="synonym">Agaricus chlorophos</name>
    <dbReference type="NCBI Taxonomy" id="658473"/>
    <lineage>
        <taxon>Eukaryota</taxon>
        <taxon>Fungi</taxon>
        <taxon>Dikarya</taxon>
        <taxon>Basidiomycota</taxon>
        <taxon>Agaricomycotina</taxon>
        <taxon>Agaricomycetes</taxon>
        <taxon>Agaricomycetidae</taxon>
        <taxon>Agaricales</taxon>
        <taxon>Marasmiineae</taxon>
        <taxon>Mycenaceae</taxon>
        <taxon>Mycena</taxon>
    </lineage>
</organism>
<evidence type="ECO:0000313" key="2">
    <source>
        <dbReference type="EMBL" id="GAT44891.1"/>
    </source>
</evidence>
<name>A0ABQ0L4W1_MYCCL</name>
<evidence type="ECO:0008006" key="4">
    <source>
        <dbReference type="Google" id="ProtNLM"/>
    </source>
</evidence>
<sequence>MSCITFNLAIEVFAAAIRNSELQGYTTPGTGEKLIASLFADDASMFLKADDKLSVLTKVKEDWCVVAGAKFNLSKEVIIPIGTKEYREEVIATRKTTPSGDLIPQTTNLAKDGEANQICGAWYGNETTDATPWANPLSKIDGSLENGLKCNPTIEGRRHLIQMNIGGVSQYLTQVQRMPENIEKRLVKRIRQYAWADEEKSPVALDTLQAPINEGRRGILDIEARNRAIDIMWLKEYLNFGPERPTWAYFADEIFALKAPKETLEHVDRRVRINPLLQSWKTARGVNIKIGQDLRSIIDTAQDYGLQLGGITLSKEAMREMPIWYHREADPKIRRLNNGSISECLRENHAIRTVGQAEMLAKRARNPRHRNRQTDRRQTGEDDPSEGV</sequence>
<dbReference type="Proteomes" id="UP000815677">
    <property type="component" value="Unassembled WGS sequence"/>
</dbReference>
<feature type="compositionally biased region" description="Basic residues" evidence="1">
    <location>
        <begin position="362"/>
        <end position="371"/>
    </location>
</feature>
<dbReference type="EMBL" id="DF840301">
    <property type="protein sequence ID" value="GAT44891.1"/>
    <property type="molecule type" value="Genomic_DNA"/>
</dbReference>
<reference evidence="2" key="1">
    <citation type="submission" date="2014-09" db="EMBL/GenBank/DDBJ databases">
        <title>Genome sequence of the luminous mushroom Mycena chlorophos for searching fungal bioluminescence genes.</title>
        <authorList>
            <person name="Tanaka Y."/>
            <person name="Kasuga D."/>
            <person name="Oba Y."/>
            <person name="Hase S."/>
            <person name="Sato K."/>
            <person name="Oba Y."/>
            <person name="Sakakibara Y."/>
        </authorList>
    </citation>
    <scope>NUCLEOTIDE SEQUENCE</scope>
</reference>
<evidence type="ECO:0000313" key="3">
    <source>
        <dbReference type="Proteomes" id="UP000815677"/>
    </source>
</evidence>
<protein>
    <recommendedName>
        <fullName evidence="4">Reverse transcriptase domain-containing protein</fullName>
    </recommendedName>
</protein>
<keyword evidence="3" id="KW-1185">Reference proteome</keyword>
<gene>
    <name evidence="2" type="ORF">MCHLO_02494</name>
</gene>
<feature type="region of interest" description="Disordered" evidence="1">
    <location>
        <begin position="358"/>
        <end position="388"/>
    </location>
</feature>
<proteinExistence type="predicted"/>